<evidence type="ECO:0000256" key="5">
    <source>
        <dbReference type="ARBA" id="ARBA00022723"/>
    </source>
</evidence>
<dbReference type="PRINTS" id="PR00756">
    <property type="entry name" value="ALADIPTASE"/>
</dbReference>
<keyword evidence="15" id="KW-1185">Reference proteome</keyword>
<dbReference type="EMBL" id="HG688960">
    <property type="protein sequence ID" value="CDI73815.1"/>
    <property type="molecule type" value="Genomic_DNA"/>
</dbReference>
<reference evidence="14" key="1">
    <citation type="submission" date="2013-10" db="EMBL/GenBank/DDBJ databases">
        <title>Genomic analysis of the causative agents of coccidiosis in chickens.</title>
        <authorList>
            <person name="Reid A.J."/>
            <person name="Blake D."/>
            <person name="Billington K."/>
            <person name="Browne H."/>
            <person name="Dunn M."/>
            <person name="Hung S."/>
            <person name="Kawahara F."/>
            <person name="Miranda-Saavedra D."/>
            <person name="Mourier T."/>
            <person name="Nagra H."/>
            <person name="Otto T.D."/>
            <person name="Rawlings N."/>
            <person name="Sanchez A."/>
            <person name="Sanders M."/>
            <person name="Subramaniam C."/>
            <person name="Tay Y."/>
            <person name="Dear P."/>
            <person name="Doerig C."/>
            <person name="Gruber A."/>
            <person name="Parkinson J."/>
            <person name="Shirley M."/>
            <person name="Wan K.L."/>
            <person name="Berriman M."/>
            <person name="Tomley F."/>
            <person name="Pain A."/>
        </authorList>
    </citation>
    <scope>NUCLEOTIDE SEQUENCE [LARGE SCALE GENOMIC DNA]</scope>
    <source>
        <strain evidence="14">Houghton</strain>
    </source>
</reference>
<feature type="chain" id="PRO_5004670362" description="Aminopeptidase N" evidence="9">
    <location>
        <begin position="26"/>
        <end position="984"/>
    </location>
</feature>
<evidence type="ECO:0000256" key="7">
    <source>
        <dbReference type="ARBA" id="ARBA00022833"/>
    </source>
</evidence>
<dbReference type="SUPFAM" id="SSF63737">
    <property type="entry name" value="Leukotriene A4 hydrolase N-terminal domain"/>
    <property type="match status" value="1"/>
</dbReference>
<dbReference type="InterPro" id="IPR012779">
    <property type="entry name" value="Peptidase_M1_pepN"/>
</dbReference>
<dbReference type="Gene3D" id="2.60.40.1840">
    <property type="match status" value="1"/>
</dbReference>
<keyword evidence="4" id="KW-0645">Protease</keyword>
<dbReference type="GO" id="GO:0008237">
    <property type="term" value="F:metallopeptidase activity"/>
    <property type="evidence" value="ECO:0007669"/>
    <property type="project" value="UniProtKB-KW"/>
</dbReference>
<dbReference type="Pfam" id="PF17900">
    <property type="entry name" value="Peptidase_M1_N"/>
    <property type="match status" value="1"/>
</dbReference>
<evidence type="ECO:0000256" key="4">
    <source>
        <dbReference type="ARBA" id="ARBA00022670"/>
    </source>
</evidence>
<dbReference type="PANTHER" id="PTHR46322">
    <property type="entry name" value="PUROMYCIN-SENSITIVE AMINOPEPTIDASE"/>
    <property type="match status" value="1"/>
</dbReference>
<evidence type="ECO:0000256" key="1">
    <source>
        <dbReference type="ARBA" id="ARBA00001947"/>
    </source>
</evidence>
<keyword evidence="6" id="KW-0378">Hydrolase</keyword>
<dbReference type="Proteomes" id="UP000018201">
    <property type="component" value="Unassembled WGS sequence"/>
</dbReference>
<evidence type="ECO:0000256" key="3">
    <source>
        <dbReference type="ARBA" id="ARBA00022438"/>
    </source>
</evidence>
<dbReference type="GO" id="GO:0006508">
    <property type="term" value="P:proteolysis"/>
    <property type="evidence" value="ECO:0007669"/>
    <property type="project" value="UniProtKB-KW"/>
</dbReference>
<dbReference type="Gene3D" id="2.60.40.1730">
    <property type="entry name" value="tricorn interacting facor f3 domain"/>
    <property type="match status" value="1"/>
</dbReference>
<dbReference type="AlphaFoldDB" id="U6G104"/>
<dbReference type="InterPro" id="IPR024601">
    <property type="entry name" value="Peptidase_M1_pepN_C"/>
</dbReference>
<dbReference type="Pfam" id="PF01433">
    <property type="entry name" value="Peptidase_M1"/>
    <property type="match status" value="1"/>
</dbReference>
<evidence type="ECO:0000259" key="10">
    <source>
        <dbReference type="Pfam" id="PF01433"/>
    </source>
</evidence>
<dbReference type="InterPro" id="IPR037144">
    <property type="entry name" value="Peptidase_M1_pepN_C_sf"/>
</dbReference>
<keyword evidence="8" id="KW-0482">Metalloprotease</keyword>
<gene>
    <name evidence="14" type="ORF">EPH_0028840</name>
</gene>
<evidence type="ECO:0000256" key="2">
    <source>
        <dbReference type="ARBA" id="ARBA00010136"/>
    </source>
</evidence>
<dbReference type="Gene3D" id="1.25.50.10">
    <property type="entry name" value="Peptidase M1, alanyl aminopeptidase, C-terminal domain"/>
    <property type="match status" value="1"/>
</dbReference>
<evidence type="ECO:0000313" key="15">
    <source>
        <dbReference type="Proteomes" id="UP000018201"/>
    </source>
</evidence>
<accession>U6G104</accession>
<dbReference type="OrthoDB" id="10031169at2759"/>
<dbReference type="Gene3D" id="1.10.390.10">
    <property type="entry name" value="Neutral Protease Domain 2"/>
    <property type="match status" value="1"/>
</dbReference>
<proteinExistence type="inferred from homology"/>
<keyword evidence="5" id="KW-0479">Metal-binding</keyword>
<dbReference type="InterPro" id="IPR014782">
    <property type="entry name" value="Peptidase_M1_dom"/>
</dbReference>
<dbReference type="InterPro" id="IPR038438">
    <property type="entry name" value="PepN_Ig-like_sf"/>
</dbReference>
<dbReference type="VEuPathDB" id="ToxoDB:EPH_0028840"/>
<evidence type="ECO:0000259" key="13">
    <source>
        <dbReference type="Pfam" id="PF17900"/>
    </source>
</evidence>
<evidence type="ECO:0000256" key="8">
    <source>
        <dbReference type="ARBA" id="ARBA00023049"/>
    </source>
</evidence>
<evidence type="ECO:0000259" key="12">
    <source>
        <dbReference type="Pfam" id="PF17432"/>
    </source>
</evidence>
<protein>
    <recommendedName>
        <fullName evidence="16">Aminopeptidase N</fullName>
    </recommendedName>
</protein>
<dbReference type="InterPro" id="IPR042097">
    <property type="entry name" value="Aminopeptidase_N-like_N_sf"/>
</dbReference>
<feature type="domain" description="Peptidase M1 membrane alanine aminopeptidase" evidence="10">
    <location>
        <begin position="342"/>
        <end position="549"/>
    </location>
</feature>
<organism evidence="14 15">
    <name type="scientific">Eimeria praecox</name>
    <dbReference type="NCBI Taxonomy" id="51316"/>
    <lineage>
        <taxon>Eukaryota</taxon>
        <taxon>Sar</taxon>
        <taxon>Alveolata</taxon>
        <taxon>Apicomplexa</taxon>
        <taxon>Conoidasida</taxon>
        <taxon>Coccidia</taxon>
        <taxon>Eucoccidiorida</taxon>
        <taxon>Eimeriorina</taxon>
        <taxon>Eimeriidae</taxon>
        <taxon>Eimeria</taxon>
    </lineage>
</organism>
<dbReference type="NCBIfam" id="TIGR02414">
    <property type="entry name" value="pepN_proteo"/>
    <property type="match status" value="1"/>
</dbReference>
<keyword evidence="3" id="KW-0031">Aminopeptidase</keyword>
<dbReference type="Pfam" id="PF11940">
    <property type="entry name" value="DUF3458"/>
    <property type="match status" value="1"/>
</dbReference>
<sequence>MHMRFFGAVASLGAVFVQGLQGVQSHAVSTDPPLLLSSLFSSPSWRQQPAVLNDADAASPASLWGSLLQQLPHVGGAHAAAANSRGKVEEERAQERSVAVRRETGFNRKQYKALAYDIDAVELTFKLDEDETEVQSHLRVRRREGTEPEDLILDGEDLNLQSVALDDTLLENDPIKGYSLLEGGQLKLPKAILPQNSGKRFFLTITVKIYPKENLQLSGLYWSDGVLVTQCEPEGYRRIMYGYDRPDSLSRYLVRLEADKKKYPVLLSNGNKVAEGPITGHPERHFALYEDPFPKSTYLFAIVAGDFGSIGSRFRTMSGRDVSIQLYSPPQSVGYLEYAKVILQESMKWDEKEFGREYDLDTLNVVCVNDFNGGAMENKGLLIFNCRSLLTDPKISTDLEFTSTVASVSHEYFHNWTGNRVTIRDWSELWLKEGLTTFREQLFRSSWGSADAHRIEDAKRMITLQFREDLSPLSTPLRPDSYDNVDNLYSRGVYWKGSEVINMYRTVMGPDNFRRGMDMFFRRYDGVAVTSEEFTATMSEASDTDLSIFDLWYQQSGIPKVRVTKVNFDGFMRTFTVTLEQIPATITGQPAKQPLAFPVAVGLIGRRSKTDVLNPPTQVVLMTQRTQTFRFSGVREDCAPSVLRGFSAPVELLYEQSLVDLAFLMNYDTDPVNRWRAGQAYARKIIVSRVPYASRGLTLPPLDKGFLKAFEAELVDSKTDNAVKALTLRLPDAPELGPYAKLIDPEGVHAARRSVQLDLVAALKTTMLSQYKRLRVGGIELFDQENISRRRLRNELLGYLCSTRDAEAAKLAYDHYVDARCMSDKYSALQCLSHMQRSEREMAFDAFYEEAQGNPQLMDQWFRLQAGSDLPDLLERVELLLKHPEFSYENPDRFRAVFGVLAEINEKHFHRSDGKGYRMMTEAILKVDKFNSSLAASTAKYFSSWRDYTANRQNLMRQQLRVMKAEANLSAALREVILRSLGEY</sequence>
<dbReference type="GO" id="GO:0008270">
    <property type="term" value="F:zinc ion binding"/>
    <property type="evidence" value="ECO:0007669"/>
    <property type="project" value="InterPro"/>
</dbReference>
<dbReference type="FunFam" id="3.30.2010.30:FF:000002">
    <property type="entry name" value="Putative aminopeptidase N"/>
    <property type="match status" value="1"/>
</dbReference>
<evidence type="ECO:0000259" key="11">
    <source>
        <dbReference type="Pfam" id="PF11940"/>
    </source>
</evidence>
<keyword evidence="9" id="KW-0732">Signal</keyword>
<evidence type="ECO:0000313" key="14">
    <source>
        <dbReference type="EMBL" id="CDI73815.1"/>
    </source>
</evidence>
<keyword evidence="7" id="KW-0862">Zinc</keyword>
<dbReference type="InterPro" id="IPR001930">
    <property type="entry name" value="Peptidase_M1"/>
</dbReference>
<evidence type="ECO:0000256" key="9">
    <source>
        <dbReference type="SAM" id="SignalP"/>
    </source>
</evidence>
<dbReference type="InterPro" id="IPR027268">
    <property type="entry name" value="Peptidase_M4/M1_CTD_sf"/>
</dbReference>
<feature type="domain" description="Peptidase M1 alanyl aminopeptidase C-terminal" evidence="12">
    <location>
        <begin position="660"/>
        <end position="981"/>
    </location>
</feature>
<dbReference type="CDD" id="cd09600">
    <property type="entry name" value="M1_APN"/>
    <property type="match status" value="1"/>
</dbReference>
<dbReference type="SUPFAM" id="SSF55486">
    <property type="entry name" value="Metalloproteases ('zincins'), catalytic domain"/>
    <property type="match status" value="1"/>
</dbReference>
<reference evidence="14" key="2">
    <citation type="submission" date="2013-10" db="EMBL/GenBank/DDBJ databases">
        <authorList>
            <person name="Aslett M."/>
        </authorList>
    </citation>
    <scope>NUCLEOTIDE SEQUENCE [LARGE SCALE GENOMIC DNA]</scope>
    <source>
        <strain evidence="14">Houghton</strain>
    </source>
</reference>
<dbReference type="InterPro" id="IPR035414">
    <property type="entry name" value="Peptidase_M1_pepN_Ig-like"/>
</dbReference>
<feature type="domain" description="Peptidase M1 alanyl aminopeptidase Ig-like fold" evidence="11">
    <location>
        <begin position="557"/>
        <end position="654"/>
    </location>
</feature>
<dbReference type="Gene3D" id="3.30.2010.30">
    <property type="match status" value="1"/>
</dbReference>
<name>U6G104_9EIME</name>
<dbReference type="PANTHER" id="PTHR46322:SF1">
    <property type="entry name" value="PUROMYCIN-SENSITIVE AMINOPEPTIDASE"/>
    <property type="match status" value="1"/>
</dbReference>
<feature type="signal peptide" evidence="9">
    <location>
        <begin position="1"/>
        <end position="25"/>
    </location>
</feature>
<evidence type="ECO:0008006" key="16">
    <source>
        <dbReference type="Google" id="ProtNLM"/>
    </source>
</evidence>
<comment type="similarity">
    <text evidence="2">Belongs to the peptidase M1 family.</text>
</comment>
<evidence type="ECO:0000256" key="6">
    <source>
        <dbReference type="ARBA" id="ARBA00022801"/>
    </source>
</evidence>
<dbReference type="Pfam" id="PF17432">
    <property type="entry name" value="DUF3458_C"/>
    <property type="match status" value="1"/>
</dbReference>
<dbReference type="InterPro" id="IPR045357">
    <property type="entry name" value="Aminopeptidase_N-like_N"/>
</dbReference>
<comment type="cofactor">
    <cofactor evidence="1">
        <name>Zn(2+)</name>
        <dbReference type="ChEBI" id="CHEBI:29105"/>
    </cofactor>
</comment>
<dbReference type="GO" id="GO:0004177">
    <property type="term" value="F:aminopeptidase activity"/>
    <property type="evidence" value="ECO:0007669"/>
    <property type="project" value="UniProtKB-KW"/>
</dbReference>
<feature type="domain" description="Aminopeptidase N-like N-terminal" evidence="13">
    <location>
        <begin position="122"/>
        <end position="299"/>
    </location>
</feature>